<dbReference type="AlphaFoldDB" id="A0A919V7S9"/>
<keyword evidence="1" id="KW-0812">Transmembrane</keyword>
<feature type="transmembrane region" description="Helical" evidence="1">
    <location>
        <begin position="12"/>
        <end position="32"/>
    </location>
</feature>
<dbReference type="RefSeq" id="WP_204025262.1">
    <property type="nucleotide sequence ID" value="NZ_BOOW01000016.1"/>
</dbReference>
<keyword evidence="1" id="KW-0472">Membrane</keyword>
<organism evidence="2 3">
    <name type="scientific">Sinosporangium siamense</name>
    <dbReference type="NCBI Taxonomy" id="1367973"/>
    <lineage>
        <taxon>Bacteria</taxon>
        <taxon>Bacillati</taxon>
        <taxon>Actinomycetota</taxon>
        <taxon>Actinomycetes</taxon>
        <taxon>Streptosporangiales</taxon>
        <taxon>Streptosporangiaceae</taxon>
        <taxon>Sinosporangium</taxon>
    </lineage>
</organism>
<keyword evidence="1" id="KW-1133">Transmembrane helix</keyword>
<evidence type="ECO:0000313" key="3">
    <source>
        <dbReference type="Proteomes" id="UP000606172"/>
    </source>
</evidence>
<name>A0A919V7S9_9ACTN</name>
<keyword evidence="3" id="KW-1185">Reference proteome</keyword>
<comment type="caution">
    <text evidence="2">The sequence shown here is derived from an EMBL/GenBank/DDBJ whole genome shotgun (WGS) entry which is preliminary data.</text>
</comment>
<gene>
    <name evidence="2" type="ORF">Ssi02_26630</name>
</gene>
<feature type="transmembrane region" description="Helical" evidence="1">
    <location>
        <begin position="67"/>
        <end position="84"/>
    </location>
</feature>
<dbReference type="Proteomes" id="UP000606172">
    <property type="component" value="Unassembled WGS sequence"/>
</dbReference>
<proteinExistence type="predicted"/>
<accession>A0A919V7S9</accession>
<evidence type="ECO:0000313" key="2">
    <source>
        <dbReference type="EMBL" id="GII92432.1"/>
    </source>
</evidence>
<feature type="transmembrane region" description="Helical" evidence="1">
    <location>
        <begin position="38"/>
        <end position="58"/>
    </location>
</feature>
<protein>
    <submittedName>
        <fullName evidence="2">Uncharacterized protein</fullName>
    </submittedName>
</protein>
<sequence length="178" mass="20177">MRLNRAPRNGPAVLYVGAVGLASLLTLVVASSPGLSGWTLLLALYWLILVVIWPSWIWEPTMAGQRLWSLLVSLGFVLVTVLLVKVDVPLHVRFALSESSLERHARSAHAEEREDQWWGLFHVNYVEKIPEGTIFLVTDIGLDWLSHGFAYLPDKPPVGEAHRYEHFKGPWYRWSEGP</sequence>
<reference evidence="2" key="1">
    <citation type="submission" date="2021-01" db="EMBL/GenBank/DDBJ databases">
        <title>Whole genome shotgun sequence of Sinosporangium siamense NBRC 109515.</title>
        <authorList>
            <person name="Komaki H."/>
            <person name="Tamura T."/>
        </authorList>
    </citation>
    <scope>NUCLEOTIDE SEQUENCE</scope>
    <source>
        <strain evidence="2">NBRC 109515</strain>
    </source>
</reference>
<evidence type="ECO:0000256" key="1">
    <source>
        <dbReference type="SAM" id="Phobius"/>
    </source>
</evidence>
<dbReference type="EMBL" id="BOOW01000016">
    <property type="protein sequence ID" value="GII92432.1"/>
    <property type="molecule type" value="Genomic_DNA"/>
</dbReference>